<dbReference type="OrthoDB" id="1727351at2759"/>
<dbReference type="EMBL" id="JXTI01000120">
    <property type="protein sequence ID" value="KWX12380.1"/>
    <property type="molecule type" value="Genomic_DNA"/>
</dbReference>
<sequence length="137" mass="15768">MGKVRTKTIKRAARKIVENNYESLKPKDFQNNKAICSKRNVAIIPSKRLRNKVAGYVTTLMNRVVKGPVHGISLRLQEEERERRDNYAPKKSEFDVENITVSGTTQQMIDSIGFKCMSTSLKVNDPTMRKRSRDPRE</sequence>
<evidence type="ECO:0000313" key="4">
    <source>
        <dbReference type="EMBL" id="KWX12380.1"/>
    </source>
</evidence>
<dbReference type="HAMAP" id="MF_00511">
    <property type="entry name" value="Ribosomal_eS17"/>
    <property type="match status" value="1"/>
</dbReference>
<dbReference type="PANTHER" id="PTHR10732">
    <property type="entry name" value="40S RIBOSOMAL PROTEIN S17"/>
    <property type="match status" value="1"/>
</dbReference>
<dbReference type="GO" id="GO:0003735">
    <property type="term" value="F:structural constituent of ribosome"/>
    <property type="evidence" value="ECO:0007669"/>
    <property type="project" value="InterPro"/>
</dbReference>
<evidence type="ECO:0000256" key="2">
    <source>
        <dbReference type="ARBA" id="ARBA00022980"/>
    </source>
</evidence>
<gene>
    <name evidence="4" type="ORF">QR46_3634</name>
</gene>
<proteinExistence type="inferred from homology"/>
<evidence type="ECO:0000313" key="5">
    <source>
        <dbReference type="Proteomes" id="UP000070089"/>
    </source>
</evidence>
<dbReference type="GO" id="GO:1990904">
    <property type="term" value="C:ribonucleoprotein complex"/>
    <property type="evidence" value="ECO:0007669"/>
    <property type="project" value="UniProtKB-KW"/>
</dbReference>
<dbReference type="InterPro" id="IPR001210">
    <property type="entry name" value="Ribosomal_eS17"/>
</dbReference>
<organism evidence="4 5">
    <name type="scientific">Giardia duodenalis assemblage B</name>
    <dbReference type="NCBI Taxonomy" id="1394984"/>
    <lineage>
        <taxon>Eukaryota</taxon>
        <taxon>Metamonada</taxon>
        <taxon>Diplomonadida</taxon>
        <taxon>Hexamitidae</taxon>
        <taxon>Giardiinae</taxon>
        <taxon>Giardia</taxon>
    </lineage>
</organism>
<accession>A0A132NQS1</accession>
<dbReference type="SUPFAM" id="SSF116820">
    <property type="entry name" value="Rps17e-like"/>
    <property type="match status" value="1"/>
</dbReference>
<dbReference type="Proteomes" id="UP000070089">
    <property type="component" value="Unassembled WGS sequence"/>
</dbReference>
<dbReference type="InterPro" id="IPR036401">
    <property type="entry name" value="Ribosomal_eS17_sf"/>
</dbReference>
<dbReference type="AlphaFoldDB" id="A0A132NQS1"/>
<keyword evidence="3" id="KW-0687">Ribonucleoprotein</keyword>
<evidence type="ECO:0000256" key="1">
    <source>
        <dbReference type="ARBA" id="ARBA00010444"/>
    </source>
</evidence>
<protein>
    <submittedName>
        <fullName evidence="4">SSU ribosomal protein S17E</fullName>
    </submittedName>
</protein>
<dbReference type="GO" id="GO:0005840">
    <property type="term" value="C:ribosome"/>
    <property type="evidence" value="ECO:0007669"/>
    <property type="project" value="UniProtKB-KW"/>
</dbReference>
<dbReference type="PANTHER" id="PTHR10732:SF0">
    <property type="entry name" value="40S RIBOSOMAL PROTEIN S17"/>
    <property type="match status" value="1"/>
</dbReference>
<comment type="caution">
    <text evidence="4">The sequence shown here is derived from an EMBL/GenBank/DDBJ whole genome shotgun (WGS) entry which is preliminary data.</text>
</comment>
<reference evidence="4 5" key="1">
    <citation type="journal article" date="2015" name="Mol. Biochem. Parasitol.">
        <title>Identification of polymorphic genes for use in assemblage B genotyping assays through comparative genomics of multiple assemblage B Giardia duodenalis isolates.</title>
        <authorList>
            <person name="Wielinga C."/>
            <person name="Thompson R.C."/>
            <person name="Monis P."/>
            <person name="Ryan U."/>
        </authorList>
    </citation>
    <scope>NUCLEOTIDE SEQUENCE [LARGE SCALE GENOMIC DNA]</scope>
    <source>
        <strain evidence="4 5">BAH15c1</strain>
    </source>
</reference>
<dbReference type="VEuPathDB" id="GiardiaDB:QR46_3634"/>
<dbReference type="Pfam" id="PF00833">
    <property type="entry name" value="Ribosomal_S17e"/>
    <property type="match status" value="1"/>
</dbReference>
<evidence type="ECO:0000256" key="3">
    <source>
        <dbReference type="ARBA" id="ARBA00023274"/>
    </source>
</evidence>
<comment type="similarity">
    <text evidence="1">Belongs to the eukaryotic ribosomal protein eS17 family.</text>
</comment>
<keyword evidence="2 4" id="KW-0689">Ribosomal protein</keyword>
<name>A0A132NQS1_GIAIN</name>
<dbReference type="GO" id="GO:0006412">
    <property type="term" value="P:translation"/>
    <property type="evidence" value="ECO:0007669"/>
    <property type="project" value="InterPro"/>
</dbReference>
<dbReference type="Gene3D" id="1.10.60.20">
    <property type="entry name" value="Ribosomal protein S17e-like"/>
    <property type="match status" value="1"/>
</dbReference>